<sequence>MRQSSRLGRKSARRWGRSPEHAAAHAAAANLQARHPGSVIWFGEISHRYYVMDPAGLHEFPDTDAVRVYLWGGLGRRRVHAEDRAVRFGDGLDDLRSDLSGPLRALVAVRPDARPIPAPMAGAR</sequence>
<feature type="region of interest" description="Disordered" evidence="1">
    <location>
        <begin position="1"/>
        <end position="29"/>
    </location>
</feature>
<organism evidence="2 3">
    <name type="scientific">Streptomonospora halophila</name>
    <dbReference type="NCBI Taxonomy" id="427369"/>
    <lineage>
        <taxon>Bacteria</taxon>
        <taxon>Bacillati</taxon>
        <taxon>Actinomycetota</taxon>
        <taxon>Actinomycetes</taxon>
        <taxon>Streptosporangiales</taxon>
        <taxon>Nocardiopsidaceae</taxon>
        <taxon>Streptomonospora</taxon>
    </lineage>
</organism>
<dbReference type="Proteomes" id="UP001499993">
    <property type="component" value="Unassembled WGS sequence"/>
</dbReference>
<proteinExistence type="predicted"/>
<name>A0ABP9GF95_9ACTN</name>
<evidence type="ECO:0000313" key="3">
    <source>
        <dbReference type="Proteomes" id="UP001499993"/>
    </source>
</evidence>
<keyword evidence="3" id="KW-1185">Reference proteome</keyword>
<evidence type="ECO:0000256" key="1">
    <source>
        <dbReference type="SAM" id="MobiDB-lite"/>
    </source>
</evidence>
<dbReference type="EMBL" id="BAABIK010000003">
    <property type="protein sequence ID" value="GAA4930340.1"/>
    <property type="molecule type" value="Genomic_DNA"/>
</dbReference>
<comment type="caution">
    <text evidence="2">The sequence shown here is derived from an EMBL/GenBank/DDBJ whole genome shotgun (WGS) entry which is preliminary data.</text>
</comment>
<feature type="compositionally biased region" description="Basic residues" evidence="1">
    <location>
        <begin position="7"/>
        <end position="16"/>
    </location>
</feature>
<reference evidence="3" key="1">
    <citation type="journal article" date="2019" name="Int. J. Syst. Evol. Microbiol.">
        <title>The Global Catalogue of Microorganisms (GCM) 10K type strain sequencing project: providing services to taxonomists for standard genome sequencing and annotation.</title>
        <authorList>
            <consortium name="The Broad Institute Genomics Platform"/>
            <consortium name="The Broad Institute Genome Sequencing Center for Infectious Disease"/>
            <person name="Wu L."/>
            <person name="Ma J."/>
        </authorList>
    </citation>
    <scope>NUCLEOTIDE SEQUENCE [LARGE SCALE GENOMIC DNA]</scope>
    <source>
        <strain evidence="3">JCM 18123</strain>
    </source>
</reference>
<evidence type="ECO:0000313" key="2">
    <source>
        <dbReference type="EMBL" id="GAA4930340.1"/>
    </source>
</evidence>
<gene>
    <name evidence="2" type="ORF">GCM10023224_07480</name>
</gene>
<accession>A0ABP9GF95</accession>
<protein>
    <submittedName>
        <fullName evidence="2">Uncharacterized protein</fullName>
    </submittedName>
</protein>